<dbReference type="OrthoDB" id="1107506at2759"/>
<accession>A0A0R3UI91</accession>
<name>A0A0R3UI91_MESCO</name>
<evidence type="ECO:0000313" key="3">
    <source>
        <dbReference type="WBParaSite" id="MCOS_0000711901-mRNA-1"/>
    </source>
</evidence>
<dbReference type="AlphaFoldDB" id="A0A0R3UI91"/>
<dbReference type="Proteomes" id="UP000267029">
    <property type="component" value="Unassembled WGS sequence"/>
</dbReference>
<dbReference type="EMBL" id="UXSR01005329">
    <property type="protein sequence ID" value="VDD81117.1"/>
    <property type="molecule type" value="Genomic_DNA"/>
</dbReference>
<reference evidence="1 2" key="2">
    <citation type="submission" date="2018-10" db="EMBL/GenBank/DDBJ databases">
        <authorList>
            <consortium name="Pathogen Informatics"/>
        </authorList>
    </citation>
    <scope>NUCLEOTIDE SEQUENCE [LARGE SCALE GENOMIC DNA]</scope>
</reference>
<gene>
    <name evidence="1" type="ORF">MCOS_LOCUS7120</name>
</gene>
<protein>
    <submittedName>
        <fullName evidence="3">39S ribosomal protein L42, mitochondrial</fullName>
    </submittedName>
</protein>
<organism evidence="3">
    <name type="scientific">Mesocestoides corti</name>
    <name type="common">Flatworm</name>
    <dbReference type="NCBI Taxonomy" id="53468"/>
    <lineage>
        <taxon>Eukaryota</taxon>
        <taxon>Metazoa</taxon>
        <taxon>Spiralia</taxon>
        <taxon>Lophotrochozoa</taxon>
        <taxon>Platyhelminthes</taxon>
        <taxon>Cestoda</taxon>
        <taxon>Eucestoda</taxon>
        <taxon>Cyclophyllidea</taxon>
        <taxon>Mesocestoididae</taxon>
        <taxon>Mesocestoides</taxon>
    </lineage>
</organism>
<keyword evidence="2" id="KW-1185">Reference proteome</keyword>
<dbReference type="InterPro" id="IPR019346">
    <property type="entry name" value="Ribosomal_mL42"/>
</dbReference>
<sequence length="155" mass="17945">MSTLCSRANVVSKDGAVVISWHPRRDIPYDKTKPLPHYFDVTNCHESPLKVQFDHTSRPTIQDVAASLCKSSRTLKPKYGILTRAFVLLTLIILGEKKEHIVHTTGRILFLGVDCEPWIFLQLWAYVPSVIRTFPSKLFKLRDFYFLKIWHKSMS</sequence>
<evidence type="ECO:0000313" key="2">
    <source>
        <dbReference type="Proteomes" id="UP000267029"/>
    </source>
</evidence>
<evidence type="ECO:0000313" key="1">
    <source>
        <dbReference type="EMBL" id="VDD81117.1"/>
    </source>
</evidence>
<dbReference type="Pfam" id="PF10210">
    <property type="entry name" value="MRP-S32"/>
    <property type="match status" value="1"/>
</dbReference>
<dbReference type="WBParaSite" id="MCOS_0000711901-mRNA-1">
    <property type="protein sequence ID" value="MCOS_0000711901-mRNA-1"/>
    <property type="gene ID" value="MCOS_0000711901"/>
</dbReference>
<proteinExistence type="predicted"/>
<reference evidence="3" key="1">
    <citation type="submission" date="2017-02" db="UniProtKB">
        <authorList>
            <consortium name="WormBaseParasite"/>
        </authorList>
    </citation>
    <scope>IDENTIFICATION</scope>
</reference>